<dbReference type="Pfam" id="PF13005">
    <property type="entry name" value="zf-IS66"/>
    <property type="match status" value="1"/>
</dbReference>
<evidence type="ECO:0000313" key="7">
    <source>
        <dbReference type="Proteomes" id="UP000010296"/>
    </source>
</evidence>
<feature type="domain" description="Transposase IS66 zinc-finger binding" evidence="3">
    <location>
        <begin position="156"/>
        <end position="201"/>
    </location>
</feature>
<evidence type="ECO:0000259" key="4">
    <source>
        <dbReference type="Pfam" id="PF13007"/>
    </source>
</evidence>
<dbReference type="Pfam" id="PF13007">
    <property type="entry name" value="LZ_Tnp_IS66"/>
    <property type="match status" value="1"/>
</dbReference>
<accession>E6LG79</accession>
<keyword evidence="7" id="KW-1185">Reference proteome</keyword>
<feature type="domain" description="Transposase IS66 C-terminal" evidence="5">
    <location>
        <begin position="508"/>
        <end position="546"/>
    </location>
</feature>
<keyword evidence="1" id="KW-0175">Coiled coil</keyword>
<comment type="caution">
    <text evidence="6">The sequence shown here is derived from an EMBL/GenBank/DDBJ whole genome shotgun (WGS) entry which is preliminary data.</text>
</comment>
<dbReference type="InterPro" id="IPR024474">
    <property type="entry name" value="Znf_dom_IS66"/>
</dbReference>
<dbReference type="EMBL" id="AEPV01000048">
    <property type="protein sequence ID" value="EFU73801.1"/>
    <property type="molecule type" value="Genomic_DNA"/>
</dbReference>
<gene>
    <name evidence="6" type="ORF">HMPREF9088_1369</name>
</gene>
<feature type="coiled-coil region" evidence="1">
    <location>
        <begin position="44"/>
        <end position="86"/>
    </location>
</feature>
<dbReference type="HOGENOM" id="CLU_023034_0_2_9"/>
<dbReference type="InterPro" id="IPR004291">
    <property type="entry name" value="Transposase_IS66_central"/>
</dbReference>
<evidence type="ECO:0000259" key="5">
    <source>
        <dbReference type="Pfam" id="PF13817"/>
    </source>
</evidence>
<evidence type="ECO:0000313" key="6">
    <source>
        <dbReference type="EMBL" id="EFU73801.1"/>
    </source>
</evidence>
<dbReference type="Proteomes" id="UP000010296">
    <property type="component" value="Unassembled WGS sequence"/>
</dbReference>
<dbReference type="AlphaFoldDB" id="E6LG79"/>
<reference evidence="6 7" key="1">
    <citation type="submission" date="2010-12" db="EMBL/GenBank/DDBJ databases">
        <authorList>
            <person name="Muzny D."/>
            <person name="Qin X."/>
            <person name="Deng J."/>
            <person name="Jiang H."/>
            <person name="Liu Y."/>
            <person name="Qu J."/>
            <person name="Song X.-Z."/>
            <person name="Zhang L."/>
            <person name="Thornton R."/>
            <person name="Coyle M."/>
            <person name="Francisco L."/>
            <person name="Jackson L."/>
            <person name="Javaid M."/>
            <person name="Korchina V."/>
            <person name="Kovar C."/>
            <person name="Mata R."/>
            <person name="Mathew T."/>
            <person name="Ngo R."/>
            <person name="Nguyen L."/>
            <person name="Nguyen N."/>
            <person name="Okwuonu G."/>
            <person name="Ongeri F."/>
            <person name="Pham C."/>
            <person name="Simmons D."/>
            <person name="Wilczek-Boney K."/>
            <person name="Hale W."/>
            <person name="Jakkamsetti A."/>
            <person name="Pham P."/>
            <person name="Ruth R."/>
            <person name="San Lucas F."/>
            <person name="Warren J."/>
            <person name="Zhang J."/>
            <person name="Zhao Z."/>
            <person name="Zhou C."/>
            <person name="Zhu D."/>
            <person name="Lee S."/>
            <person name="Bess C."/>
            <person name="Blankenburg K."/>
            <person name="Forbes L."/>
            <person name="Fu Q."/>
            <person name="Gubbala S."/>
            <person name="Hirani K."/>
            <person name="Jayaseelan J.C."/>
            <person name="Lara F."/>
            <person name="Munidasa M."/>
            <person name="Palculict T."/>
            <person name="Patil S."/>
            <person name="Pu L.-L."/>
            <person name="Saada N."/>
            <person name="Tang L."/>
            <person name="Weissenberger G."/>
            <person name="Zhu Y."/>
            <person name="Hemphill L."/>
            <person name="Shang Y."/>
            <person name="Youmans B."/>
            <person name="Ayvaz T."/>
            <person name="Ross M."/>
            <person name="Santibanez J."/>
            <person name="Aqrawi P."/>
            <person name="Gross S."/>
            <person name="Joshi V."/>
            <person name="Fowler G."/>
            <person name="Nazareth L."/>
            <person name="Reid J."/>
            <person name="Worley K."/>
            <person name="Petrosino J."/>
            <person name="Highlander S."/>
            <person name="Gibbs R."/>
        </authorList>
    </citation>
    <scope>NUCLEOTIDE SEQUENCE [LARGE SCALE GENOMIC DNA]</scope>
    <source>
        <strain evidence="7">DSM 15952 / CCUG 50447 / LMG 22039 / TP 1.5</strain>
    </source>
</reference>
<proteinExistence type="predicted"/>
<feature type="domain" description="Transposase TnpC homeodomain" evidence="4">
    <location>
        <begin position="76"/>
        <end position="144"/>
    </location>
</feature>
<dbReference type="InterPro" id="IPR052344">
    <property type="entry name" value="Transposase-related"/>
</dbReference>
<dbReference type="Pfam" id="PF13817">
    <property type="entry name" value="DDE_Tnp_IS66_C"/>
    <property type="match status" value="1"/>
</dbReference>
<organism evidence="6 7">
    <name type="scientific">Enterococcus italicus (strain DSM 15952 / CCUG 50447 / LMG 22039 / TP 1.5)</name>
    <dbReference type="NCBI Taxonomy" id="888064"/>
    <lineage>
        <taxon>Bacteria</taxon>
        <taxon>Bacillati</taxon>
        <taxon>Bacillota</taxon>
        <taxon>Bacilli</taxon>
        <taxon>Lactobacillales</taxon>
        <taxon>Enterococcaceae</taxon>
        <taxon>Enterococcus</taxon>
    </lineage>
</organism>
<dbReference type="STRING" id="888064.HMPREF9088_1369"/>
<protein>
    <submittedName>
        <fullName evidence="6">IS66 family element, transposase</fullName>
    </submittedName>
</protein>
<evidence type="ECO:0000259" key="2">
    <source>
        <dbReference type="Pfam" id="PF03050"/>
    </source>
</evidence>
<dbReference type="InterPro" id="IPR024463">
    <property type="entry name" value="Transposase_TnpC_homeodom"/>
</dbReference>
<feature type="domain" description="Transposase IS66 central" evidence="2">
    <location>
        <begin position="223"/>
        <end position="499"/>
    </location>
</feature>
<dbReference type="eggNOG" id="COG3316">
    <property type="taxonomic scope" value="Bacteria"/>
</dbReference>
<evidence type="ECO:0000256" key="1">
    <source>
        <dbReference type="SAM" id="Coils"/>
    </source>
</evidence>
<evidence type="ECO:0000259" key="3">
    <source>
        <dbReference type="Pfam" id="PF13005"/>
    </source>
</evidence>
<sequence>MFFLYSAYSEYGKIKRTFHEGGLLKMTSQKKNALQLDQQLLLQLLQSANERNQKQQQLNEFQQQTIQNLTTEIQLLNEKLNYLTRKLFGRSKETFDEETNGQLNLFEEETVPKPSIEDEEQRSIVVQGHRRIVGTKASKISQLPTVEEDHVLTIEEQVCTHCGQQMKDIGRTKVREEVRFHPAILDCLVHYQHTYCCKACEKMGRSSFKKASVPKPLISNSLGSNSVVAETIRMKFGQKIPAYRQENYWQKDLGLAISRDNISNWHIKAVHNALDMVAKRFQVYLNQKDILHGDETTYRVIESAKSDTYYWQFCTGKESLHPIVYYHHDESRSGEVPKDFLKDFTGYLHCDGYTGYNALTQTKLVYCFAHARRKFLEAIPKGAKTSEMPAVKAVNQFKKWFALEKKWEKLSHKERLVKRQEELRPLVDNFYSWLDELTPVPKSKLDKAVQYAHKIRSGFLYIFEDGRLELTNNRAERNIKELVIGRKNWLHSTSLEGARTSGIILSVYKTAELNGLQPMKYLEFLFEKIPNLPVFSNEAIDALLPWQENVQRICGE</sequence>
<dbReference type="NCBIfam" id="NF033517">
    <property type="entry name" value="transpos_IS66"/>
    <property type="match status" value="1"/>
</dbReference>
<dbReference type="Pfam" id="PF03050">
    <property type="entry name" value="DDE_Tnp_IS66"/>
    <property type="match status" value="1"/>
</dbReference>
<name>E6LG79_ENTI1</name>
<dbReference type="PANTHER" id="PTHR33678">
    <property type="entry name" value="BLL1576 PROTEIN"/>
    <property type="match status" value="1"/>
</dbReference>
<dbReference type="InterPro" id="IPR039552">
    <property type="entry name" value="IS66_C"/>
</dbReference>